<reference evidence="2" key="1">
    <citation type="journal article" date="2021" name="Sci. Rep.">
        <title>Diploid genomic architecture of Nitzschia inconspicua, an elite biomass production diatom.</title>
        <authorList>
            <person name="Oliver A."/>
            <person name="Podell S."/>
            <person name="Pinowska A."/>
            <person name="Traller J.C."/>
            <person name="Smith S.R."/>
            <person name="McClure R."/>
            <person name="Beliaev A."/>
            <person name="Bohutskyi P."/>
            <person name="Hill E.A."/>
            <person name="Rabines A."/>
            <person name="Zheng H."/>
            <person name="Allen L.Z."/>
            <person name="Kuo A."/>
            <person name="Grigoriev I.V."/>
            <person name="Allen A.E."/>
            <person name="Hazlebeck D."/>
            <person name="Allen E.E."/>
        </authorList>
    </citation>
    <scope>NUCLEOTIDE SEQUENCE</scope>
    <source>
        <strain evidence="2">Hildebrandi</strain>
    </source>
</reference>
<dbReference type="Proteomes" id="UP000693970">
    <property type="component" value="Unassembled WGS sequence"/>
</dbReference>
<keyword evidence="3" id="KW-1185">Reference proteome</keyword>
<comment type="caution">
    <text evidence="2">The sequence shown here is derived from an EMBL/GenBank/DDBJ whole genome shotgun (WGS) entry which is preliminary data.</text>
</comment>
<evidence type="ECO:0000313" key="3">
    <source>
        <dbReference type="Proteomes" id="UP000693970"/>
    </source>
</evidence>
<dbReference type="AlphaFoldDB" id="A0A9K3L4Q4"/>
<feature type="region of interest" description="Disordered" evidence="1">
    <location>
        <begin position="90"/>
        <end position="110"/>
    </location>
</feature>
<protein>
    <submittedName>
        <fullName evidence="2">Uncharacterized protein</fullName>
    </submittedName>
</protein>
<evidence type="ECO:0000313" key="2">
    <source>
        <dbReference type="EMBL" id="KAG7355442.1"/>
    </source>
</evidence>
<gene>
    <name evidence="2" type="ORF">IV203_000128</name>
</gene>
<reference evidence="2" key="2">
    <citation type="submission" date="2021-04" db="EMBL/GenBank/DDBJ databases">
        <authorList>
            <person name="Podell S."/>
        </authorList>
    </citation>
    <scope>NUCLEOTIDE SEQUENCE</scope>
    <source>
        <strain evidence="2">Hildebrandi</strain>
    </source>
</reference>
<feature type="compositionally biased region" description="Basic and acidic residues" evidence="1">
    <location>
        <begin position="90"/>
        <end position="99"/>
    </location>
</feature>
<accession>A0A9K3L4Q4</accession>
<evidence type="ECO:0000256" key="1">
    <source>
        <dbReference type="SAM" id="MobiDB-lite"/>
    </source>
</evidence>
<dbReference type="EMBL" id="JAGRRH010000015">
    <property type="protein sequence ID" value="KAG7355442.1"/>
    <property type="molecule type" value="Genomic_DNA"/>
</dbReference>
<name>A0A9K3L4Q4_9STRA</name>
<proteinExistence type="predicted"/>
<organism evidence="2 3">
    <name type="scientific">Nitzschia inconspicua</name>
    <dbReference type="NCBI Taxonomy" id="303405"/>
    <lineage>
        <taxon>Eukaryota</taxon>
        <taxon>Sar</taxon>
        <taxon>Stramenopiles</taxon>
        <taxon>Ochrophyta</taxon>
        <taxon>Bacillariophyta</taxon>
        <taxon>Bacillariophyceae</taxon>
        <taxon>Bacillariophycidae</taxon>
        <taxon>Bacillariales</taxon>
        <taxon>Bacillariaceae</taxon>
        <taxon>Nitzschia</taxon>
    </lineage>
</organism>
<dbReference type="OrthoDB" id="49726at2759"/>
<sequence>MSTPASFVWVQLYYNEKEEPEGRVFKIKPVPDDVDALAKEVKEERRNTLSHCDAADLSAFSPGTKPPFAQGNSLKPGKKLEELIEELKDETPPTSDDHPLVVVAPPPQQQLAPPAKKRKLAYQFGKKFGCFAKYVDDSINNIEYIVIYERDDVDQEILNWLEPIKASPKPNCVTIWSGRGSGKTSLIRKITTSSDYFQAVRDCGRLMIIDAKRDNVGQIPEELKSNPEETVRFLVTLVGYHLCRVFEDTSIDGVEFTSAATVKDLWNNSKTLPFSLVEKLDSIRSGKQAYDWWKSCTKGFLTSEEGDGPNPIIVIDTAEVLAVVNDLHTPMNSPSRNNPASRINDSAAELHDPASGIKDSAAELHVSTRDSENMPIPSPRKHQSSATRYLVLEWLMMRIPNDHTIVAFGTGQTRELPAPADFQTHVNHKRLAPLNALSEEAATRLYCRYTHNLREGQVVTNPLNDLEDEQIRYVRTVYAVTAGIPRMLVQAFSSKKHSLTASRHENWENHVLELYKDASELVREGKLNVKCLAKAILISAVCDVGLKEGVTIPGEEVTWDNLCWWSIAFLAGRDCAKKTGHYYRIPRLLWHREAGKIHQWVESECKFNVHDLLPTIQHLYRFAGDAAATSSGTAWEKMFASALVARFFSLCWMKGLDPKNSYIGLDELLPQIEENSADIKTLERVKVCLVNGISANAEKEVFASKATLEEQEFDPKAIHANWEHSSAHHDLVLPVRLKKGDSKHHMLYAVSARNGHHKTEAELLQTKQHLVNKTGSKEKVEGLIQALNPRWNQSGRKLKKEIKDLTKNEKYAEVVITEGHVHYVLGCFF</sequence>